<sequence length="54" mass="6043">MKSECSVLSLMRMGLQPGSPAKVVMNPVQSPDYQDTESHSSLLVQDYLQPRPEH</sequence>
<dbReference type="Proteomes" id="UP000663722">
    <property type="component" value="Chromosome"/>
</dbReference>
<name>A0A975GPD8_9BACT</name>
<organism evidence="2 3">
    <name type="scientific">Desulfonema magnum</name>
    <dbReference type="NCBI Taxonomy" id="45655"/>
    <lineage>
        <taxon>Bacteria</taxon>
        <taxon>Pseudomonadati</taxon>
        <taxon>Thermodesulfobacteriota</taxon>
        <taxon>Desulfobacteria</taxon>
        <taxon>Desulfobacterales</taxon>
        <taxon>Desulfococcaceae</taxon>
        <taxon>Desulfonema</taxon>
    </lineage>
</organism>
<protein>
    <submittedName>
        <fullName evidence="2">Uncharacterized protein</fullName>
    </submittedName>
</protein>
<dbReference type="EMBL" id="CP061800">
    <property type="protein sequence ID" value="QTA88695.1"/>
    <property type="molecule type" value="Genomic_DNA"/>
</dbReference>
<reference evidence="2" key="1">
    <citation type="journal article" date="2021" name="Microb. Physiol.">
        <title>Proteogenomic Insights into the Physiology of Marine, Sulfate-Reducing, Filamentous Desulfonema limicola and Desulfonema magnum.</title>
        <authorList>
            <person name="Schnaars V."/>
            <person name="Wohlbrand L."/>
            <person name="Scheve S."/>
            <person name="Hinrichs C."/>
            <person name="Reinhardt R."/>
            <person name="Rabus R."/>
        </authorList>
    </citation>
    <scope>NUCLEOTIDE SEQUENCE</scope>
    <source>
        <strain evidence="2">4be13</strain>
    </source>
</reference>
<proteinExistence type="predicted"/>
<feature type="compositionally biased region" description="Polar residues" evidence="1">
    <location>
        <begin position="27"/>
        <end position="43"/>
    </location>
</feature>
<evidence type="ECO:0000256" key="1">
    <source>
        <dbReference type="SAM" id="MobiDB-lite"/>
    </source>
</evidence>
<dbReference type="AlphaFoldDB" id="A0A975GPD8"/>
<gene>
    <name evidence="2" type="ORF">dnm_047420</name>
</gene>
<accession>A0A975GPD8</accession>
<dbReference type="KEGG" id="dmm:dnm_047420"/>
<evidence type="ECO:0000313" key="3">
    <source>
        <dbReference type="Proteomes" id="UP000663722"/>
    </source>
</evidence>
<keyword evidence="3" id="KW-1185">Reference proteome</keyword>
<feature type="region of interest" description="Disordered" evidence="1">
    <location>
        <begin position="26"/>
        <end position="54"/>
    </location>
</feature>
<evidence type="ECO:0000313" key="2">
    <source>
        <dbReference type="EMBL" id="QTA88695.1"/>
    </source>
</evidence>